<keyword evidence="4" id="KW-1185">Reference proteome</keyword>
<evidence type="ECO:0000313" key="3">
    <source>
        <dbReference type="EMBL" id="RVV99671.1"/>
    </source>
</evidence>
<dbReference type="InterPro" id="IPR035421">
    <property type="entry name" value="Terminase_6C"/>
</dbReference>
<keyword evidence="1" id="KW-1188">Viral release from host cell</keyword>
<sequence>MASEILVERPSGWHAVAELAGITDPPDLIEAVQSKWPGHRITIHPDATSMGRKKVNASTSDIALLRQAGFTVRAKDSNPPVKDRVLQVNCAFSPGDLWVNDRACPRLAEALEQQARDRNGEPDKTGSHVHPVDSLGYPVHWQMPIWAVLNVALAGAETAPFAATLGAAIPVIGLAVADDMAEMIPGLAAFAAEGEGAAATLERLANSLTSANDAMDLLWHRLFTISAANARAFSVSSGPRHCVPRRVASAACSRSHGVYRSTSSDRVTYLRRAPVSPAIMREGMSLSLRRIRWLGTV</sequence>
<dbReference type="Proteomes" id="UP000285908">
    <property type="component" value="Unassembled WGS sequence"/>
</dbReference>
<gene>
    <name evidence="3" type="ORF">EKE94_03030</name>
</gene>
<dbReference type="Pfam" id="PF17289">
    <property type="entry name" value="Terminase_6C"/>
    <property type="match status" value="1"/>
</dbReference>
<proteinExistence type="predicted"/>
<feature type="domain" description="Terminase large subunit gp17-like C-terminal" evidence="2">
    <location>
        <begin position="47"/>
        <end position="137"/>
    </location>
</feature>
<evidence type="ECO:0000259" key="2">
    <source>
        <dbReference type="Pfam" id="PF17289"/>
    </source>
</evidence>
<evidence type="ECO:0000256" key="1">
    <source>
        <dbReference type="ARBA" id="ARBA00022612"/>
    </source>
</evidence>
<dbReference type="Gene3D" id="3.30.420.280">
    <property type="match status" value="1"/>
</dbReference>
<organism evidence="3 4">
    <name type="scientific">Mesobaculum littorinae</name>
    <dbReference type="NCBI Taxonomy" id="2486419"/>
    <lineage>
        <taxon>Bacteria</taxon>
        <taxon>Pseudomonadati</taxon>
        <taxon>Pseudomonadota</taxon>
        <taxon>Alphaproteobacteria</taxon>
        <taxon>Rhodobacterales</taxon>
        <taxon>Roseobacteraceae</taxon>
        <taxon>Mesobaculum</taxon>
    </lineage>
</organism>
<accession>A0A438ALE5</accession>
<name>A0A438ALE5_9RHOB</name>
<dbReference type="AlphaFoldDB" id="A0A438ALE5"/>
<comment type="caution">
    <text evidence="3">The sequence shown here is derived from an EMBL/GenBank/DDBJ whole genome shotgun (WGS) entry which is preliminary data.</text>
</comment>
<dbReference type="RefSeq" id="WP_127905114.1">
    <property type="nucleotide sequence ID" value="NZ_RQXX01000001.1"/>
</dbReference>
<dbReference type="OrthoDB" id="479677at2"/>
<evidence type="ECO:0000313" key="4">
    <source>
        <dbReference type="Proteomes" id="UP000285908"/>
    </source>
</evidence>
<protein>
    <recommendedName>
        <fullName evidence="2">Terminase large subunit gp17-like C-terminal domain-containing protein</fullName>
    </recommendedName>
</protein>
<dbReference type="EMBL" id="RQXX01000001">
    <property type="protein sequence ID" value="RVV99671.1"/>
    <property type="molecule type" value="Genomic_DNA"/>
</dbReference>
<reference evidence="3 4" key="1">
    <citation type="submission" date="2018-11" db="EMBL/GenBank/DDBJ databases">
        <title>Mesobaculum littorinae gen. nov., sp. nov., isolated from Littorina scabra that represents a novel genus of the order Rhodobacteraceae.</title>
        <authorList>
            <person name="Li F."/>
        </authorList>
    </citation>
    <scope>NUCLEOTIDE SEQUENCE [LARGE SCALE GENOMIC DNA]</scope>
    <source>
        <strain evidence="3 4">M0103</strain>
    </source>
</reference>